<dbReference type="Pfam" id="PF00560">
    <property type="entry name" value="LRR_1"/>
    <property type="match status" value="1"/>
</dbReference>
<dbReference type="Pfam" id="PF13855">
    <property type="entry name" value="LRR_8"/>
    <property type="match status" value="1"/>
</dbReference>
<dbReference type="SMART" id="SM00364">
    <property type="entry name" value="LRR_BAC"/>
    <property type="match status" value="8"/>
</dbReference>
<keyword evidence="2" id="KW-0677">Repeat</keyword>
<dbReference type="PANTHER" id="PTHR48051:SF54">
    <property type="entry name" value="LEUCINE-RICH REPEAT-CONTAINING PROTEIN"/>
    <property type="match status" value="1"/>
</dbReference>
<organism evidence="4 5">
    <name type="scientific">Ridgeia piscesae</name>
    <name type="common">Tubeworm</name>
    <dbReference type="NCBI Taxonomy" id="27915"/>
    <lineage>
        <taxon>Eukaryota</taxon>
        <taxon>Metazoa</taxon>
        <taxon>Spiralia</taxon>
        <taxon>Lophotrochozoa</taxon>
        <taxon>Annelida</taxon>
        <taxon>Polychaeta</taxon>
        <taxon>Sedentaria</taxon>
        <taxon>Canalipalpata</taxon>
        <taxon>Sabellida</taxon>
        <taxon>Siboglinidae</taxon>
        <taxon>Ridgeia</taxon>
    </lineage>
</organism>
<dbReference type="EMBL" id="JAODUO010000041">
    <property type="protein sequence ID" value="KAK2191978.1"/>
    <property type="molecule type" value="Genomic_DNA"/>
</dbReference>
<dbReference type="Proteomes" id="UP001209878">
    <property type="component" value="Unassembled WGS sequence"/>
</dbReference>
<accession>A0AAD9UJL8</accession>
<feature type="domain" description="Disease resistance R13L4/SHOC-2-like LRR" evidence="3">
    <location>
        <begin position="400"/>
        <end position="497"/>
    </location>
</feature>
<dbReference type="AlphaFoldDB" id="A0AAD9UJL8"/>
<dbReference type="Pfam" id="PF23598">
    <property type="entry name" value="LRR_14"/>
    <property type="match status" value="1"/>
</dbReference>
<reference evidence="4" key="1">
    <citation type="journal article" date="2023" name="Mol. Biol. Evol.">
        <title>Third-Generation Sequencing Reveals the Adaptive Role of the Epigenome in Three Deep-Sea Polychaetes.</title>
        <authorList>
            <person name="Perez M."/>
            <person name="Aroh O."/>
            <person name="Sun Y."/>
            <person name="Lan Y."/>
            <person name="Juniper S.K."/>
            <person name="Young C.R."/>
            <person name="Angers B."/>
            <person name="Qian P.Y."/>
        </authorList>
    </citation>
    <scope>NUCLEOTIDE SEQUENCE</scope>
    <source>
        <strain evidence="4">R07B-5</strain>
    </source>
</reference>
<evidence type="ECO:0000256" key="1">
    <source>
        <dbReference type="ARBA" id="ARBA00022614"/>
    </source>
</evidence>
<dbReference type="PANTHER" id="PTHR48051">
    <property type="match status" value="1"/>
</dbReference>
<name>A0AAD9UJL8_RIDPI</name>
<dbReference type="SMART" id="SM00369">
    <property type="entry name" value="LRR_TYP"/>
    <property type="match status" value="9"/>
</dbReference>
<proteinExistence type="predicted"/>
<evidence type="ECO:0000313" key="4">
    <source>
        <dbReference type="EMBL" id="KAK2191978.1"/>
    </source>
</evidence>
<evidence type="ECO:0000313" key="5">
    <source>
        <dbReference type="Proteomes" id="UP001209878"/>
    </source>
</evidence>
<dbReference type="InterPro" id="IPR032675">
    <property type="entry name" value="LRR_dom_sf"/>
</dbReference>
<keyword evidence="5" id="KW-1185">Reference proteome</keyword>
<comment type="caution">
    <text evidence="4">The sequence shown here is derived from an EMBL/GenBank/DDBJ whole genome shotgun (WGS) entry which is preliminary data.</text>
</comment>
<dbReference type="Gene3D" id="3.80.10.10">
    <property type="entry name" value="Ribonuclease Inhibitor"/>
    <property type="match status" value="4"/>
</dbReference>
<dbReference type="PROSITE" id="PS51450">
    <property type="entry name" value="LRR"/>
    <property type="match status" value="1"/>
</dbReference>
<dbReference type="InterPro" id="IPR001611">
    <property type="entry name" value="Leu-rich_rpt"/>
</dbReference>
<sequence length="523" mass="59385">MSRRPVENPVPVVPDGKISWDKPLATLVQSQEWLNMSGCHLTEIPVAKLRQGIPQVAALNLDHNHLIDLPIDLGQVTSLVSISLNNQSAIPRASISKRQHLQRLPEEVGRLPKLRMLLLCQNNVDRLPESLARTNALCVLDLRLNNLQNFPEHVCSIRSLKQLFLSGNEICEIPEAVGDLSHLEVLRIANNRLFRLPDSIGNLRRLHTLSLRQNQLHRLPKDFARLSQLGAPRTDRDGQALDGLFLASNPWEYPPVEVVEQGIEYVFEYLRTHDMPSPSSAITVTVSNRHLSKLGQLPGDPASIISIDARENKFREIPPEVASLTNLETLVLDRNRITNLCAGTLKKMRSLTKFSVQDQYEIQEKGDYERLQSIPEIVVCENLTELYIGYNWIGSLPQGMERLKRLRVIDMPGNCLKEFPAKLCERLLELEFLGLSNNHLQKIPSEIGCLTKLKVLRLSKNKLREIPKTICKLSSLHTLSVRENNLIYLPLDLHKLQVTHSYRVDPARVIQRDMGHKNVQLHP</sequence>
<gene>
    <name evidence="4" type="ORF">NP493_41g02041</name>
</gene>
<dbReference type="InterPro" id="IPR050216">
    <property type="entry name" value="LRR_domain-containing"/>
</dbReference>
<dbReference type="InterPro" id="IPR003591">
    <property type="entry name" value="Leu-rich_rpt_typical-subtyp"/>
</dbReference>
<protein>
    <recommendedName>
        <fullName evidence="3">Disease resistance R13L4/SHOC-2-like LRR domain-containing protein</fullName>
    </recommendedName>
</protein>
<keyword evidence="1" id="KW-0433">Leucine-rich repeat</keyword>
<dbReference type="SUPFAM" id="SSF52047">
    <property type="entry name" value="RNI-like"/>
    <property type="match status" value="1"/>
</dbReference>
<evidence type="ECO:0000256" key="2">
    <source>
        <dbReference type="ARBA" id="ARBA00022737"/>
    </source>
</evidence>
<evidence type="ECO:0000259" key="3">
    <source>
        <dbReference type="Pfam" id="PF23598"/>
    </source>
</evidence>
<dbReference type="GO" id="GO:0005737">
    <property type="term" value="C:cytoplasm"/>
    <property type="evidence" value="ECO:0007669"/>
    <property type="project" value="TreeGrafter"/>
</dbReference>
<dbReference type="SUPFAM" id="SSF52058">
    <property type="entry name" value="L domain-like"/>
    <property type="match status" value="1"/>
</dbReference>
<dbReference type="InterPro" id="IPR055414">
    <property type="entry name" value="LRR_R13L4/SHOC2-like"/>
</dbReference>